<proteinExistence type="predicted"/>
<dbReference type="Proteomes" id="UP001055439">
    <property type="component" value="Chromosome 10"/>
</dbReference>
<dbReference type="EMBL" id="CP097503">
    <property type="protein sequence ID" value="URD83815.1"/>
    <property type="molecule type" value="Genomic_DNA"/>
</dbReference>
<keyword evidence="1" id="KW-0732">Signal</keyword>
<name>A0A9E7ETM7_9LILI</name>
<dbReference type="InterPro" id="IPR051417">
    <property type="entry name" value="SDr/BOS_complex"/>
</dbReference>
<evidence type="ECO:0000256" key="1">
    <source>
        <dbReference type="ARBA" id="ARBA00022729"/>
    </source>
</evidence>
<evidence type="ECO:0000313" key="3">
    <source>
        <dbReference type="Proteomes" id="UP001055439"/>
    </source>
</evidence>
<keyword evidence="3" id="KW-1185">Reference proteome</keyword>
<dbReference type="PANTHER" id="PTHR23303">
    <property type="entry name" value="CARBOXYPEPTIDASE REGULATORY REGION-CONTAINING"/>
    <property type="match status" value="1"/>
</dbReference>
<dbReference type="GO" id="GO:0005789">
    <property type="term" value="C:endoplasmic reticulum membrane"/>
    <property type="evidence" value="ECO:0007669"/>
    <property type="project" value="TreeGrafter"/>
</dbReference>
<evidence type="ECO:0000313" key="2">
    <source>
        <dbReference type="EMBL" id="URD83815.1"/>
    </source>
</evidence>
<organism evidence="2 3">
    <name type="scientific">Musa troglodytarum</name>
    <name type="common">fe'i banana</name>
    <dbReference type="NCBI Taxonomy" id="320322"/>
    <lineage>
        <taxon>Eukaryota</taxon>
        <taxon>Viridiplantae</taxon>
        <taxon>Streptophyta</taxon>
        <taxon>Embryophyta</taxon>
        <taxon>Tracheophyta</taxon>
        <taxon>Spermatophyta</taxon>
        <taxon>Magnoliopsida</taxon>
        <taxon>Liliopsida</taxon>
        <taxon>Zingiberales</taxon>
        <taxon>Musaceae</taxon>
        <taxon>Musa</taxon>
    </lineage>
</organism>
<sequence>QLSQIVVHIHDEKESGELFPSVLLSLSGEDGYRNNSISSAGGTFSFVDLFPGSFYLRPLLKEYSFSPAAVAIELESGESKVVKFLATRVAYSEYPVLEYNTFPYMPMVNQRKVFMLKHDQKPKAITRKQQLIIWEFPSKGSSA</sequence>
<dbReference type="OrthoDB" id="3261737at2759"/>
<gene>
    <name evidence="2" type="ORF">MUK42_03063</name>
</gene>
<feature type="non-terminal residue" evidence="2">
    <location>
        <position position="1"/>
    </location>
</feature>
<dbReference type="PANTHER" id="PTHR23303:SF14">
    <property type="entry name" value="BOS COMPLEX SUBUNIT NOMO1-RELATED"/>
    <property type="match status" value="1"/>
</dbReference>
<reference evidence="2" key="1">
    <citation type="submission" date="2022-05" db="EMBL/GenBank/DDBJ databases">
        <title>The Musa troglodytarum L. genome provides insights into the mechanism of non-climacteric behaviour and enrichment of carotenoids.</title>
        <authorList>
            <person name="Wang J."/>
        </authorList>
    </citation>
    <scope>NUCLEOTIDE SEQUENCE</scope>
    <source>
        <tissue evidence="2">Leaf</tissue>
    </source>
</reference>
<dbReference type="SUPFAM" id="SSF49478">
    <property type="entry name" value="Cna protein B-type domain"/>
    <property type="match status" value="1"/>
</dbReference>
<dbReference type="AlphaFoldDB" id="A0A9E7ETM7"/>
<accession>A0A9E7ETM7</accession>
<protein>
    <submittedName>
        <fullName evidence="2">Nodal modulator</fullName>
    </submittedName>
</protein>